<dbReference type="OrthoDB" id="10266080at2759"/>
<sequence length="1066" mass="121441">MLSMTTWSPYHSKRCAVIMEATGRTKTKQDRIYSTVNSLKKTPGERRRFHILEVNKRAEHKGKVTPPLPFTTLENLFRDSVMAHRRQDLDDHYSDNSSSLVGSTLSRSNGGNIKDKISLWERNEPSHSAMTSGSAGQGTLKRTEQRTRNPSAELEDDSSKEESSEEKEKRKNGLKDSKVKPRPCSPAENGKQPKETFRNGSLFKNHLEKDSNIKHSRDLDKENVEKVRSSGQGPAMEPKQQQEVVGVMKKTTDKRAAEKSNQETRAVFSLFKKLEAMGENSGRTPPELGNYFSPPGKDKQVEKRKKEEHPKEHVYTEPGSLPINPVPKPKRTFQHPAVEHRGSNLRPIRGERNLPPLPSTSTRSSGVSRRTRPERVNINRRSFEFRDHEGSIESLLCRSLSQEHHYEDILDTSKENPYEDIELESQCSQQSLPPSPGADKVKTSLPPSPGADNYKFSKPGFFRTNSGKSLKQADVQKTYLQSHRSNRGGVASPPQLSPPCTPTAPEHTSTWTQGDPCNRTCRRIPTMVLRINSIFEGRVRKKHLRRIYHYAETSSGRATDDNSDSESEIEERGRAHRHRLVAVKSRLNQQNQSHVHSNGTDSRKGCLEKERNQRKLFEYFLVVSLQKSKNGALYLPQVTQQFPPKLERNFKFMKETEDQLKIIPQFCFPDAKDWESVDDYPSEMFSFVLTGEDGSRRFGYCRRLLPSGKGKRLPEVYCIVSHLGCFNLFSKVLDEVERRRALSPALVQPFMRAIMEAQFPAPGRTITVKTFLPGSGTEVMELCRPSDSRLEHVDFECLFSCLSLRLLLGVFGSLLLERRVIFTADNLSTLSQCCHAVVALLYPFVWQHTYIPVLPSAMLDIVCTPTPFIVGLLSSSLPQLTELPLEEVLVVDLGKSRFLRQLDDEDSILPLKLQSALENVLERRKELANERGGDAASDSAHLSTVVSEAFVRFFVELVGHYPLFITGEREDGYSSSSSSPVPCAFQWERFRKSIPSKTVRRFLEVFMETQMFSCFIQERELYQYTLKGLFEVRVQEYLDSIHENEHRRVNRFLKGLGNKMKFLSKK</sequence>
<reference evidence="4 5" key="1">
    <citation type="journal article" date="2014" name="Nat. Genet.">
        <title>Whole-genome sequence of a flatfish provides insights into ZW sex chromosome evolution and adaptation to a benthic lifestyle.</title>
        <authorList>
            <person name="Chen S."/>
            <person name="Zhang G."/>
            <person name="Shao C."/>
            <person name="Huang Q."/>
            <person name="Liu G."/>
            <person name="Zhang P."/>
            <person name="Song W."/>
            <person name="An N."/>
            <person name="Chalopin D."/>
            <person name="Volff J.N."/>
            <person name="Hong Y."/>
            <person name="Li Q."/>
            <person name="Sha Z."/>
            <person name="Zhou H."/>
            <person name="Xie M."/>
            <person name="Yu Q."/>
            <person name="Liu Y."/>
            <person name="Xiang H."/>
            <person name="Wang N."/>
            <person name="Wu K."/>
            <person name="Yang C."/>
            <person name="Zhou Q."/>
            <person name="Liao X."/>
            <person name="Yang L."/>
            <person name="Hu Q."/>
            <person name="Zhang J."/>
            <person name="Meng L."/>
            <person name="Jin L."/>
            <person name="Tian Y."/>
            <person name="Lian J."/>
            <person name="Yang J."/>
            <person name="Miao G."/>
            <person name="Liu S."/>
            <person name="Liang Z."/>
            <person name="Yan F."/>
            <person name="Li Y."/>
            <person name="Sun B."/>
            <person name="Zhang H."/>
            <person name="Zhang J."/>
            <person name="Zhu Y."/>
            <person name="Du M."/>
            <person name="Zhao Y."/>
            <person name="Schartl M."/>
            <person name="Tang Q."/>
            <person name="Wang J."/>
        </authorList>
    </citation>
    <scope>NUCLEOTIDE SEQUENCE</scope>
</reference>
<dbReference type="Pfam" id="PF03455">
    <property type="entry name" value="dDENN"/>
    <property type="match status" value="1"/>
</dbReference>
<feature type="compositionally biased region" description="Basic and acidic residues" evidence="2">
    <location>
        <begin position="205"/>
        <end position="228"/>
    </location>
</feature>
<dbReference type="Ensembl" id="ENSCSET00000018257.1">
    <property type="protein sequence ID" value="ENSCSEP00000018036.1"/>
    <property type="gene ID" value="ENSCSEG00000011569.1"/>
</dbReference>
<name>A0A3P8VXG9_CYNSE</name>
<keyword evidence="5" id="KW-1185">Reference proteome</keyword>
<dbReference type="Gene3D" id="3.30.450.200">
    <property type="match status" value="1"/>
</dbReference>
<dbReference type="GeneID" id="103382903"/>
<dbReference type="PANTHER" id="PTHR15288">
    <property type="entry name" value="DENN DOMAIN-CONTAINING PROTEIN 2"/>
    <property type="match status" value="1"/>
</dbReference>
<evidence type="ECO:0000313" key="4">
    <source>
        <dbReference type="Ensembl" id="ENSCSEP00000018036.1"/>
    </source>
</evidence>
<organism evidence="4 5">
    <name type="scientific">Cynoglossus semilaevis</name>
    <name type="common">Tongue sole</name>
    <dbReference type="NCBI Taxonomy" id="244447"/>
    <lineage>
        <taxon>Eukaryota</taxon>
        <taxon>Metazoa</taxon>
        <taxon>Chordata</taxon>
        <taxon>Craniata</taxon>
        <taxon>Vertebrata</taxon>
        <taxon>Euteleostomi</taxon>
        <taxon>Actinopterygii</taxon>
        <taxon>Neopterygii</taxon>
        <taxon>Teleostei</taxon>
        <taxon>Neoteleostei</taxon>
        <taxon>Acanthomorphata</taxon>
        <taxon>Carangaria</taxon>
        <taxon>Pleuronectiformes</taxon>
        <taxon>Pleuronectoidei</taxon>
        <taxon>Cynoglossidae</taxon>
        <taxon>Cynoglossinae</taxon>
        <taxon>Cynoglossus</taxon>
    </lineage>
</organism>
<dbReference type="AlphaFoldDB" id="A0A3P8VXG9"/>
<dbReference type="Pfam" id="PF03456">
    <property type="entry name" value="uDENN"/>
    <property type="match status" value="1"/>
</dbReference>
<accession>A0A3P8VXG9</accession>
<dbReference type="FunFam" id="3.30.450.200:FF:000001">
    <property type="entry name" value="DENN domain-containing protein 2A isoform X1"/>
    <property type="match status" value="1"/>
</dbReference>
<feature type="compositionally biased region" description="Basic and acidic residues" evidence="2">
    <location>
        <begin position="113"/>
        <end position="125"/>
    </location>
</feature>
<feature type="compositionally biased region" description="Basic and acidic residues" evidence="2">
    <location>
        <begin position="160"/>
        <end position="179"/>
    </location>
</feature>
<dbReference type="InterPro" id="IPR043153">
    <property type="entry name" value="DENN_C"/>
</dbReference>
<dbReference type="GO" id="GO:0005829">
    <property type="term" value="C:cytosol"/>
    <property type="evidence" value="ECO:0007669"/>
    <property type="project" value="GOC"/>
</dbReference>
<dbReference type="GO" id="GO:0015629">
    <property type="term" value="C:actin cytoskeleton"/>
    <property type="evidence" value="ECO:0007669"/>
    <property type="project" value="TreeGrafter"/>
</dbReference>
<feature type="compositionally biased region" description="Basic and acidic residues" evidence="2">
    <location>
        <begin position="296"/>
        <end position="315"/>
    </location>
</feature>
<dbReference type="SMART" id="SM00799">
    <property type="entry name" value="DENN"/>
    <property type="match status" value="1"/>
</dbReference>
<dbReference type="PROSITE" id="PS50211">
    <property type="entry name" value="DENN"/>
    <property type="match status" value="1"/>
</dbReference>
<feature type="region of interest" description="Disordered" evidence="2">
    <location>
        <begin position="90"/>
        <end position="262"/>
    </location>
</feature>
<evidence type="ECO:0000259" key="3">
    <source>
        <dbReference type="PROSITE" id="PS50211"/>
    </source>
</evidence>
<feature type="compositionally biased region" description="Basic and acidic residues" evidence="2">
    <location>
        <begin position="250"/>
        <end position="262"/>
    </location>
</feature>
<dbReference type="SMART" id="SM00801">
    <property type="entry name" value="dDENN"/>
    <property type="match status" value="1"/>
</dbReference>
<dbReference type="GeneTree" id="ENSGT00950000182931"/>
<keyword evidence="1" id="KW-0344">Guanine-nucleotide releasing factor</keyword>
<feature type="domain" description="UDENN" evidence="3">
    <location>
        <begin position="618"/>
        <end position="1027"/>
    </location>
</feature>
<dbReference type="Gene3D" id="3.40.50.11500">
    <property type="match status" value="1"/>
</dbReference>
<feature type="compositionally biased region" description="Basic and acidic residues" evidence="2">
    <location>
        <begin position="337"/>
        <end position="352"/>
    </location>
</feature>
<dbReference type="InterPro" id="IPR005112">
    <property type="entry name" value="dDENN_dom"/>
</dbReference>
<dbReference type="Pfam" id="PF02141">
    <property type="entry name" value="DENN"/>
    <property type="match status" value="1"/>
</dbReference>
<dbReference type="STRING" id="244447.ENSCSEP00000018036"/>
<dbReference type="InterPro" id="IPR001194">
    <property type="entry name" value="cDENN_dom"/>
</dbReference>
<reference evidence="4" key="2">
    <citation type="submission" date="2025-08" db="UniProtKB">
        <authorList>
            <consortium name="Ensembl"/>
        </authorList>
    </citation>
    <scope>IDENTIFICATION</scope>
</reference>
<feature type="compositionally biased region" description="Low complexity" evidence="2">
    <location>
        <begin position="359"/>
        <end position="368"/>
    </location>
</feature>
<dbReference type="Proteomes" id="UP000265120">
    <property type="component" value="Chromosome 8"/>
</dbReference>
<dbReference type="FunFam" id="3.40.50.11500:FF:000004">
    <property type="entry name" value="DENN domain-containing protein 2C isoform X1"/>
    <property type="match status" value="1"/>
</dbReference>
<feature type="region of interest" description="Disordered" evidence="2">
    <location>
        <begin position="421"/>
        <end position="513"/>
    </location>
</feature>
<proteinExistence type="predicted"/>
<feature type="compositionally biased region" description="Low complexity" evidence="2">
    <location>
        <begin position="95"/>
        <end position="108"/>
    </location>
</feature>
<dbReference type="InterPro" id="IPR037516">
    <property type="entry name" value="Tripartite_DENN"/>
</dbReference>
<dbReference type="OMA" id="INENEHR"/>
<dbReference type="GO" id="GO:0005085">
    <property type="term" value="F:guanyl-nucleotide exchange factor activity"/>
    <property type="evidence" value="ECO:0007669"/>
    <property type="project" value="UniProtKB-KW"/>
</dbReference>
<protein>
    <submittedName>
        <fullName evidence="4">DENN domain-containing protein 2A-like</fullName>
    </submittedName>
</protein>
<feature type="region of interest" description="Disordered" evidence="2">
    <location>
        <begin position="554"/>
        <end position="606"/>
    </location>
</feature>
<evidence type="ECO:0000256" key="1">
    <source>
        <dbReference type="ARBA" id="ARBA00022658"/>
    </source>
</evidence>
<dbReference type="InterPro" id="IPR005113">
    <property type="entry name" value="uDENN_dom"/>
</dbReference>
<dbReference type="SMART" id="SM00800">
    <property type="entry name" value="uDENN"/>
    <property type="match status" value="1"/>
</dbReference>
<dbReference type="PANTHER" id="PTHR15288:SF3">
    <property type="entry name" value="DENN DOMAIN-CONTAINING PROTEIN 2A"/>
    <property type="match status" value="1"/>
</dbReference>
<feature type="region of interest" description="Disordered" evidence="2">
    <location>
        <begin position="277"/>
        <end position="375"/>
    </location>
</feature>
<dbReference type="RefSeq" id="XP_024913073.1">
    <property type="nucleotide sequence ID" value="XM_025057305.1"/>
</dbReference>
<dbReference type="InParanoid" id="A0A3P8VXG9"/>
<dbReference type="GO" id="GO:0042147">
    <property type="term" value="P:retrograde transport, endosome to Golgi"/>
    <property type="evidence" value="ECO:0007669"/>
    <property type="project" value="TreeGrafter"/>
</dbReference>
<evidence type="ECO:0000256" key="2">
    <source>
        <dbReference type="SAM" id="MobiDB-lite"/>
    </source>
</evidence>
<reference evidence="4" key="3">
    <citation type="submission" date="2025-09" db="UniProtKB">
        <authorList>
            <consortium name="Ensembl"/>
        </authorList>
    </citation>
    <scope>IDENTIFICATION</scope>
</reference>
<feature type="compositionally biased region" description="Polar residues" evidence="2">
    <location>
        <begin position="586"/>
        <end position="600"/>
    </location>
</feature>
<evidence type="ECO:0000313" key="5">
    <source>
        <dbReference type="Proteomes" id="UP000265120"/>
    </source>
</evidence>
<dbReference type="InterPro" id="IPR051942">
    <property type="entry name" value="DENN_domain_containing_2"/>
</dbReference>